<evidence type="ECO:0008006" key="13">
    <source>
        <dbReference type="Google" id="ProtNLM"/>
    </source>
</evidence>
<keyword evidence="6" id="KW-0653">Protein transport</keyword>
<evidence type="ECO:0000256" key="3">
    <source>
        <dbReference type="ARBA" id="ARBA00022448"/>
    </source>
</evidence>
<sequence length="150" mass="16221">MQSLLPMILILVVFLGLMSWTTRRSMKKQQNQRQELENSMTEGSRVMLTSGLYGTLTHVGEKQAIVELAPGAEVVVVKQAISKVVNPDEEEFSFADDQSVTETEPVLEQSSAEPALEQPAPGADDPAEIAEETGAAQAEESAEYPSAGEK</sequence>
<evidence type="ECO:0000256" key="6">
    <source>
        <dbReference type="ARBA" id="ARBA00022927"/>
    </source>
</evidence>
<comment type="similarity">
    <text evidence="2">Belongs to the YajC family.</text>
</comment>
<feature type="region of interest" description="Disordered" evidence="10">
    <location>
        <begin position="88"/>
        <end position="150"/>
    </location>
</feature>
<keyword evidence="12" id="KW-1185">Reference proteome</keyword>
<evidence type="ECO:0000313" key="12">
    <source>
        <dbReference type="Proteomes" id="UP000251995"/>
    </source>
</evidence>
<dbReference type="Pfam" id="PF02699">
    <property type="entry name" value="YajC"/>
    <property type="match status" value="1"/>
</dbReference>
<evidence type="ECO:0000256" key="2">
    <source>
        <dbReference type="ARBA" id="ARBA00006742"/>
    </source>
</evidence>
<protein>
    <recommendedName>
        <fullName evidence="13">Preprotein translocase subunit YajC</fullName>
    </recommendedName>
</protein>
<evidence type="ECO:0000256" key="9">
    <source>
        <dbReference type="ARBA" id="ARBA00023136"/>
    </source>
</evidence>
<dbReference type="KEGG" id="acij:JS278_01608"/>
<dbReference type="InterPro" id="IPR003849">
    <property type="entry name" value="Preprotein_translocase_YajC"/>
</dbReference>
<dbReference type="GO" id="GO:0005886">
    <property type="term" value="C:plasma membrane"/>
    <property type="evidence" value="ECO:0007669"/>
    <property type="project" value="UniProtKB-SubCell"/>
</dbReference>
<gene>
    <name evidence="11" type="ORF">JS278_01608</name>
</gene>
<reference evidence="11 12" key="1">
    <citation type="submission" date="2017-12" db="EMBL/GenBank/DDBJ databases">
        <title>The whole genome sequence of the Acidipropionibacterium virtanenii sp. nov. type strain JS278.</title>
        <authorList>
            <person name="Laine P."/>
            <person name="Deptula P."/>
            <person name="Varmanen P."/>
            <person name="Auvinen P."/>
        </authorList>
    </citation>
    <scope>NUCLEOTIDE SEQUENCE [LARGE SCALE GENOMIC DNA]</scope>
    <source>
        <strain evidence="11 12">JS278</strain>
    </source>
</reference>
<keyword evidence="3" id="KW-0813">Transport</keyword>
<dbReference type="EMBL" id="CP025198">
    <property type="protein sequence ID" value="AXE38772.1"/>
    <property type="molecule type" value="Genomic_DNA"/>
</dbReference>
<evidence type="ECO:0000256" key="5">
    <source>
        <dbReference type="ARBA" id="ARBA00022692"/>
    </source>
</evidence>
<evidence type="ECO:0000313" key="11">
    <source>
        <dbReference type="EMBL" id="AXE38772.1"/>
    </source>
</evidence>
<dbReference type="PANTHER" id="PTHR33909:SF1">
    <property type="entry name" value="SEC TRANSLOCON ACCESSORY COMPLEX SUBUNIT YAJC"/>
    <property type="match status" value="1"/>
</dbReference>
<evidence type="ECO:0000256" key="8">
    <source>
        <dbReference type="ARBA" id="ARBA00023010"/>
    </source>
</evidence>
<name>A0A344UU24_9ACTN</name>
<keyword evidence="5" id="KW-0812">Transmembrane</keyword>
<comment type="subcellular location">
    <subcellularLocation>
        <location evidence="1">Cell membrane</location>
        <topology evidence="1">Single-pass membrane protein</topology>
    </subcellularLocation>
</comment>
<organism evidence="11 12">
    <name type="scientific">Acidipropionibacterium virtanenii</name>
    <dbReference type="NCBI Taxonomy" id="2057246"/>
    <lineage>
        <taxon>Bacteria</taxon>
        <taxon>Bacillati</taxon>
        <taxon>Actinomycetota</taxon>
        <taxon>Actinomycetes</taxon>
        <taxon>Propionibacteriales</taxon>
        <taxon>Propionibacteriaceae</taxon>
        <taxon>Acidipropionibacterium</taxon>
    </lineage>
</organism>
<feature type="compositionally biased region" description="Polar residues" evidence="10">
    <location>
        <begin position="96"/>
        <end position="112"/>
    </location>
</feature>
<keyword evidence="9" id="KW-0472">Membrane</keyword>
<dbReference type="SMART" id="SM01323">
    <property type="entry name" value="YajC"/>
    <property type="match status" value="1"/>
</dbReference>
<dbReference type="Proteomes" id="UP000251995">
    <property type="component" value="Chromosome"/>
</dbReference>
<accession>A0A344UU24</accession>
<dbReference type="GO" id="GO:0015031">
    <property type="term" value="P:protein transport"/>
    <property type="evidence" value="ECO:0007669"/>
    <property type="project" value="UniProtKB-KW"/>
</dbReference>
<evidence type="ECO:0000256" key="7">
    <source>
        <dbReference type="ARBA" id="ARBA00022989"/>
    </source>
</evidence>
<evidence type="ECO:0000256" key="10">
    <source>
        <dbReference type="SAM" id="MobiDB-lite"/>
    </source>
</evidence>
<dbReference type="NCBIfam" id="TIGR00739">
    <property type="entry name" value="yajC"/>
    <property type="match status" value="1"/>
</dbReference>
<keyword evidence="4" id="KW-1003">Cell membrane</keyword>
<keyword evidence="8" id="KW-0811">Translocation</keyword>
<dbReference type="PANTHER" id="PTHR33909">
    <property type="entry name" value="SEC TRANSLOCON ACCESSORY COMPLEX SUBUNIT YAJC"/>
    <property type="match status" value="1"/>
</dbReference>
<proteinExistence type="inferred from homology"/>
<keyword evidence="7" id="KW-1133">Transmembrane helix</keyword>
<evidence type="ECO:0000256" key="4">
    <source>
        <dbReference type="ARBA" id="ARBA00022475"/>
    </source>
</evidence>
<dbReference type="OrthoDB" id="3711957at2"/>
<evidence type="ECO:0000256" key="1">
    <source>
        <dbReference type="ARBA" id="ARBA00004162"/>
    </source>
</evidence>
<dbReference type="AlphaFoldDB" id="A0A344UU24"/>